<dbReference type="EMBL" id="MCOG01000251">
    <property type="protein sequence ID" value="ORY22206.1"/>
    <property type="molecule type" value="Genomic_DNA"/>
</dbReference>
<protein>
    <submittedName>
        <fullName evidence="2">Uncharacterized protein</fullName>
    </submittedName>
</protein>
<gene>
    <name evidence="2" type="ORF">LY90DRAFT_707217</name>
</gene>
<feature type="compositionally biased region" description="Basic and acidic residues" evidence="1">
    <location>
        <begin position="109"/>
        <end position="125"/>
    </location>
</feature>
<keyword evidence="3" id="KW-1185">Reference proteome</keyword>
<accession>A0A1Y2AI67</accession>
<reference evidence="2 3" key="1">
    <citation type="submission" date="2016-08" db="EMBL/GenBank/DDBJ databases">
        <title>A Parts List for Fungal Cellulosomes Revealed by Comparative Genomics.</title>
        <authorList>
            <consortium name="DOE Joint Genome Institute"/>
            <person name="Haitjema C.H."/>
            <person name="Gilmore S.P."/>
            <person name="Henske J.K."/>
            <person name="Solomon K.V."/>
            <person name="De Groot R."/>
            <person name="Kuo A."/>
            <person name="Mondo S.J."/>
            <person name="Salamov A.A."/>
            <person name="Labutti K."/>
            <person name="Zhao Z."/>
            <person name="Chiniquy J."/>
            <person name="Barry K."/>
            <person name="Brewer H.M."/>
            <person name="Purvine S.O."/>
            <person name="Wright A.T."/>
            <person name="Boxma B."/>
            <person name="Van Alen T."/>
            <person name="Hackstein J.H."/>
            <person name="Baker S.E."/>
            <person name="Grigoriev I.V."/>
            <person name="O'Malley M.A."/>
        </authorList>
    </citation>
    <scope>NUCLEOTIDE SEQUENCE [LARGE SCALE GENOMIC DNA]</scope>
    <source>
        <strain evidence="2 3">G1</strain>
    </source>
</reference>
<dbReference type="AlphaFoldDB" id="A0A1Y2AI67"/>
<dbReference type="Pfam" id="PF05186">
    <property type="entry name" value="Dpy-30"/>
    <property type="match status" value="1"/>
</dbReference>
<dbReference type="Gene3D" id="1.20.890.10">
    <property type="entry name" value="cAMP-dependent protein kinase regulatory subunit, dimerization-anchoring domain"/>
    <property type="match status" value="1"/>
</dbReference>
<evidence type="ECO:0000256" key="1">
    <source>
        <dbReference type="SAM" id="MobiDB-lite"/>
    </source>
</evidence>
<sequence>MDSDYLKETVGPILSEAIGNLVLYGLSQNRDPIVYVANYMLHHKATQRVIKEDLDKEKEIHDMFAQYEKKVENFNIIKKQNFEELKLATQKRLQKVELDLQREKEELENEKLKKAKEEQEQHELQEQQEQQEEGQGEGNATENGTEKQAMKEEEEEDDDDEEEEEEEEE</sequence>
<feature type="compositionally biased region" description="Acidic residues" evidence="1">
    <location>
        <begin position="152"/>
        <end position="169"/>
    </location>
</feature>
<feature type="region of interest" description="Disordered" evidence="1">
    <location>
        <begin position="109"/>
        <end position="169"/>
    </location>
</feature>
<comment type="caution">
    <text evidence="2">The sequence shown here is derived from an EMBL/GenBank/DDBJ whole genome shotgun (WGS) entry which is preliminary data.</text>
</comment>
<name>A0A1Y2AI67_9FUNG</name>
<dbReference type="InterPro" id="IPR049630">
    <property type="entry name" value="DYDC-like_DD"/>
</dbReference>
<evidence type="ECO:0000313" key="2">
    <source>
        <dbReference type="EMBL" id="ORY22206.1"/>
    </source>
</evidence>
<evidence type="ECO:0000313" key="3">
    <source>
        <dbReference type="Proteomes" id="UP000193920"/>
    </source>
</evidence>
<dbReference type="OrthoDB" id="2160326at2759"/>
<dbReference type="InterPro" id="IPR007858">
    <property type="entry name" value="Dpy-30_motif"/>
</dbReference>
<dbReference type="Proteomes" id="UP000193920">
    <property type="component" value="Unassembled WGS sequence"/>
</dbReference>
<proteinExistence type="predicted"/>
<dbReference type="CDD" id="cd22966">
    <property type="entry name" value="DD_DYDC-like"/>
    <property type="match status" value="1"/>
</dbReference>
<organism evidence="2 3">
    <name type="scientific">Neocallimastix californiae</name>
    <dbReference type="NCBI Taxonomy" id="1754190"/>
    <lineage>
        <taxon>Eukaryota</taxon>
        <taxon>Fungi</taxon>
        <taxon>Fungi incertae sedis</taxon>
        <taxon>Chytridiomycota</taxon>
        <taxon>Chytridiomycota incertae sedis</taxon>
        <taxon>Neocallimastigomycetes</taxon>
        <taxon>Neocallimastigales</taxon>
        <taxon>Neocallimastigaceae</taxon>
        <taxon>Neocallimastix</taxon>
    </lineage>
</organism>